<dbReference type="AlphaFoldDB" id="A0AAE1S705"/>
<gene>
    <name evidence="2" type="ORF">RND71_015502</name>
</gene>
<reference evidence="2" key="1">
    <citation type="submission" date="2023-12" db="EMBL/GenBank/DDBJ databases">
        <title>Genome assembly of Anisodus tanguticus.</title>
        <authorList>
            <person name="Wang Y.-J."/>
        </authorList>
    </citation>
    <scope>NUCLEOTIDE SEQUENCE</scope>
    <source>
        <strain evidence="2">KB-2021</strain>
        <tissue evidence="2">Leaf</tissue>
    </source>
</reference>
<feature type="compositionally biased region" description="Polar residues" evidence="1">
    <location>
        <begin position="40"/>
        <end position="49"/>
    </location>
</feature>
<keyword evidence="3" id="KW-1185">Reference proteome</keyword>
<proteinExistence type="predicted"/>
<organism evidence="2 3">
    <name type="scientific">Anisodus tanguticus</name>
    <dbReference type="NCBI Taxonomy" id="243964"/>
    <lineage>
        <taxon>Eukaryota</taxon>
        <taxon>Viridiplantae</taxon>
        <taxon>Streptophyta</taxon>
        <taxon>Embryophyta</taxon>
        <taxon>Tracheophyta</taxon>
        <taxon>Spermatophyta</taxon>
        <taxon>Magnoliopsida</taxon>
        <taxon>eudicotyledons</taxon>
        <taxon>Gunneridae</taxon>
        <taxon>Pentapetalae</taxon>
        <taxon>asterids</taxon>
        <taxon>lamiids</taxon>
        <taxon>Solanales</taxon>
        <taxon>Solanaceae</taxon>
        <taxon>Solanoideae</taxon>
        <taxon>Hyoscyameae</taxon>
        <taxon>Anisodus</taxon>
    </lineage>
</organism>
<evidence type="ECO:0000313" key="3">
    <source>
        <dbReference type="Proteomes" id="UP001291623"/>
    </source>
</evidence>
<accession>A0AAE1S705</accession>
<feature type="region of interest" description="Disordered" evidence="1">
    <location>
        <begin position="40"/>
        <end position="59"/>
    </location>
</feature>
<comment type="caution">
    <text evidence="2">The sequence shown here is derived from an EMBL/GenBank/DDBJ whole genome shotgun (WGS) entry which is preliminary data.</text>
</comment>
<dbReference type="Proteomes" id="UP001291623">
    <property type="component" value="Unassembled WGS sequence"/>
</dbReference>
<evidence type="ECO:0000256" key="1">
    <source>
        <dbReference type="SAM" id="MobiDB-lite"/>
    </source>
</evidence>
<dbReference type="EMBL" id="JAVYJV010000008">
    <property type="protein sequence ID" value="KAK4364144.1"/>
    <property type="molecule type" value="Genomic_DNA"/>
</dbReference>
<protein>
    <submittedName>
        <fullName evidence="2">Uncharacterized protein</fullName>
    </submittedName>
</protein>
<sequence>MRFPIKLIRFIDTCHPPHEYNAIQGITPLATTQLAQTKEVHNSPSLMQQDRSEEESPKSWTEIVEGEETHNRKSNYMRLLSLSSFTYA</sequence>
<name>A0AAE1S705_9SOLA</name>
<evidence type="ECO:0000313" key="2">
    <source>
        <dbReference type="EMBL" id="KAK4364144.1"/>
    </source>
</evidence>